<dbReference type="PANTHER" id="PTHR43684">
    <property type="match status" value="1"/>
</dbReference>
<dbReference type="Pfam" id="PF00378">
    <property type="entry name" value="ECH_1"/>
    <property type="match status" value="1"/>
</dbReference>
<dbReference type="InterPro" id="IPR001753">
    <property type="entry name" value="Enoyl-CoA_hydra/iso"/>
</dbReference>
<evidence type="ECO:0000256" key="3">
    <source>
        <dbReference type="ARBA" id="ARBA00023235"/>
    </source>
</evidence>
<gene>
    <name evidence="4" type="ORF">GCM10011335_08600</name>
</gene>
<dbReference type="NCBIfam" id="NF004681">
    <property type="entry name" value="PRK06023.1"/>
    <property type="match status" value="1"/>
</dbReference>
<protein>
    <submittedName>
        <fullName evidence="4">Enoyl-CoA hydratase</fullName>
    </submittedName>
</protein>
<reference evidence="4" key="1">
    <citation type="journal article" date="2014" name="Int. J. Syst. Evol. Microbiol.">
        <title>Complete genome sequence of Corynebacterium casei LMG S-19264T (=DSM 44701T), isolated from a smear-ripened cheese.</title>
        <authorList>
            <consortium name="US DOE Joint Genome Institute (JGI-PGF)"/>
            <person name="Walter F."/>
            <person name="Albersmeier A."/>
            <person name="Kalinowski J."/>
            <person name="Ruckert C."/>
        </authorList>
    </citation>
    <scope>NUCLEOTIDE SEQUENCE</scope>
    <source>
        <strain evidence="4">CGMCC 1.15493</strain>
    </source>
</reference>
<dbReference type="RefSeq" id="WP_188849355.1">
    <property type="nucleotide sequence ID" value="NZ_BMJJ01000002.1"/>
</dbReference>
<dbReference type="InterPro" id="IPR051053">
    <property type="entry name" value="ECH/Chromodomain_protein"/>
</dbReference>
<evidence type="ECO:0000256" key="1">
    <source>
        <dbReference type="ARBA" id="ARBA00004275"/>
    </source>
</evidence>
<dbReference type="PANTHER" id="PTHR43684:SF1">
    <property type="entry name" value="ENOYL-COA DELTA ISOMERASE 2"/>
    <property type="match status" value="1"/>
</dbReference>
<dbReference type="InterPro" id="IPR029045">
    <property type="entry name" value="ClpP/crotonase-like_dom_sf"/>
</dbReference>
<keyword evidence="5" id="KW-1185">Reference proteome</keyword>
<dbReference type="GO" id="GO:0004165">
    <property type="term" value="F:delta(3)-delta(2)-enoyl-CoA isomerase activity"/>
    <property type="evidence" value="ECO:0007669"/>
    <property type="project" value="UniProtKB-ARBA"/>
</dbReference>
<reference evidence="4" key="2">
    <citation type="submission" date="2020-09" db="EMBL/GenBank/DDBJ databases">
        <authorList>
            <person name="Sun Q."/>
            <person name="Zhou Y."/>
        </authorList>
    </citation>
    <scope>NUCLEOTIDE SEQUENCE</scope>
    <source>
        <strain evidence="4">CGMCC 1.15493</strain>
    </source>
</reference>
<name>A0A916XTF0_9HYPH</name>
<evidence type="ECO:0000313" key="5">
    <source>
        <dbReference type="Proteomes" id="UP000613160"/>
    </source>
</evidence>
<evidence type="ECO:0000256" key="2">
    <source>
        <dbReference type="ARBA" id="ARBA00023140"/>
    </source>
</evidence>
<comment type="subcellular location">
    <subcellularLocation>
        <location evidence="1">Peroxisome</location>
    </subcellularLocation>
</comment>
<dbReference type="SUPFAM" id="SSF52096">
    <property type="entry name" value="ClpP/crotonase"/>
    <property type="match status" value="1"/>
</dbReference>
<comment type="caution">
    <text evidence="4">The sequence shown here is derived from an EMBL/GenBank/DDBJ whole genome shotgun (WGS) entry which is preliminary data.</text>
</comment>
<accession>A0A916XTF0</accession>
<keyword evidence="3" id="KW-0413">Isomerase</keyword>
<dbReference type="Proteomes" id="UP000613160">
    <property type="component" value="Unassembled WGS sequence"/>
</dbReference>
<keyword evidence="2" id="KW-0576">Peroxisome</keyword>
<dbReference type="AlphaFoldDB" id="A0A916XTF0"/>
<proteinExistence type="predicted"/>
<dbReference type="CDD" id="cd06558">
    <property type="entry name" value="crotonase-like"/>
    <property type="match status" value="1"/>
</dbReference>
<organism evidence="4 5">
    <name type="scientific">Aureimonas glaciei</name>
    <dbReference type="NCBI Taxonomy" id="1776957"/>
    <lineage>
        <taxon>Bacteria</taxon>
        <taxon>Pseudomonadati</taxon>
        <taxon>Pseudomonadota</taxon>
        <taxon>Alphaproteobacteria</taxon>
        <taxon>Hyphomicrobiales</taxon>
        <taxon>Aurantimonadaceae</taxon>
        <taxon>Aureimonas</taxon>
    </lineage>
</organism>
<sequence>MSDFIATSVDDGVLTVRMNRPQKKNAIDRPMYRALTAALERADGDDTIGATLILGVPGAFSAGNDIADFIAFAASGGEGDEVESFLYALARSQKPLVAAVDGLAIGIGTTLLMHCDLVFAAPGSIFRTPFLDLGLVPEAGSSLLAPQLMGQQRAFALLAMGESFDVEAAREANLVYRIVDSADLEETATKAAKTLAAKPREAMAIARDFVRGPRAPVIERIEEELRQFKARLSSKEARAAFQAFMTR</sequence>
<dbReference type="Gene3D" id="3.90.226.10">
    <property type="entry name" value="2-enoyl-CoA Hydratase, Chain A, domain 1"/>
    <property type="match status" value="1"/>
</dbReference>
<evidence type="ECO:0000313" key="4">
    <source>
        <dbReference type="EMBL" id="GGD08015.1"/>
    </source>
</evidence>
<dbReference type="EMBL" id="BMJJ01000002">
    <property type="protein sequence ID" value="GGD08015.1"/>
    <property type="molecule type" value="Genomic_DNA"/>
</dbReference>